<dbReference type="AlphaFoldDB" id="A0A9Q0K874"/>
<comment type="caution">
    <text evidence="3">The sequence shown here is derived from an EMBL/GenBank/DDBJ whole genome shotgun (WGS) entry which is preliminary data.</text>
</comment>
<gene>
    <name evidence="3" type="ORF">NE237_017527</name>
</gene>
<dbReference type="Proteomes" id="UP001141806">
    <property type="component" value="Unassembled WGS sequence"/>
</dbReference>
<name>A0A9Q0K874_9MAGN</name>
<reference evidence="3" key="1">
    <citation type="journal article" date="2023" name="Plant J.">
        <title>The genome of the king protea, Protea cynaroides.</title>
        <authorList>
            <person name="Chang J."/>
            <person name="Duong T.A."/>
            <person name="Schoeman C."/>
            <person name="Ma X."/>
            <person name="Roodt D."/>
            <person name="Barker N."/>
            <person name="Li Z."/>
            <person name="Van de Peer Y."/>
            <person name="Mizrachi E."/>
        </authorList>
    </citation>
    <scope>NUCLEOTIDE SEQUENCE</scope>
    <source>
        <tissue evidence="3">Young leaves</tissue>
    </source>
</reference>
<feature type="transmembrane region" description="Helical" evidence="2">
    <location>
        <begin position="21"/>
        <end position="41"/>
    </location>
</feature>
<keyword evidence="4" id="KW-1185">Reference proteome</keyword>
<sequence length="163" mass="18378">MVHHRHRPSPSMLCRRPSRKCSWAMILCVYFCNFCDFVTYLSTFSDNASKLSSISFLSFHHTRNWVLSEDAEASKNQSEKEEGTATFVKAATERHKDVIHATRQQLPPAKGSQQHAGHKAIAAACQGNQEKSESRSMVSMKPRQLNANLTIRIKVLKGVDTMT</sequence>
<protein>
    <submittedName>
        <fullName evidence="3">Uncharacterized protein</fullName>
    </submittedName>
</protein>
<evidence type="ECO:0000313" key="3">
    <source>
        <dbReference type="EMBL" id="KAJ4965678.1"/>
    </source>
</evidence>
<proteinExistence type="predicted"/>
<accession>A0A9Q0K874</accession>
<dbReference type="EMBL" id="JAMYWD010000007">
    <property type="protein sequence ID" value="KAJ4965678.1"/>
    <property type="molecule type" value="Genomic_DNA"/>
</dbReference>
<evidence type="ECO:0000256" key="2">
    <source>
        <dbReference type="SAM" id="Phobius"/>
    </source>
</evidence>
<feature type="region of interest" description="Disordered" evidence="1">
    <location>
        <begin position="107"/>
        <end position="139"/>
    </location>
</feature>
<evidence type="ECO:0000256" key="1">
    <source>
        <dbReference type="SAM" id="MobiDB-lite"/>
    </source>
</evidence>
<organism evidence="3 4">
    <name type="scientific">Protea cynaroides</name>
    <dbReference type="NCBI Taxonomy" id="273540"/>
    <lineage>
        <taxon>Eukaryota</taxon>
        <taxon>Viridiplantae</taxon>
        <taxon>Streptophyta</taxon>
        <taxon>Embryophyta</taxon>
        <taxon>Tracheophyta</taxon>
        <taxon>Spermatophyta</taxon>
        <taxon>Magnoliopsida</taxon>
        <taxon>Proteales</taxon>
        <taxon>Proteaceae</taxon>
        <taxon>Protea</taxon>
    </lineage>
</organism>
<keyword evidence="2" id="KW-0812">Transmembrane</keyword>
<evidence type="ECO:0000313" key="4">
    <source>
        <dbReference type="Proteomes" id="UP001141806"/>
    </source>
</evidence>
<keyword evidence="2" id="KW-1133">Transmembrane helix</keyword>
<keyword evidence="2" id="KW-0472">Membrane</keyword>